<evidence type="ECO:0008006" key="4">
    <source>
        <dbReference type="Google" id="ProtNLM"/>
    </source>
</evidence>
<protein>
    <recommendedName>
        <fullName evidence="4">Lipocalin-like domain-containing protein</fullName>
    </recommendedName>
</protein>
<gene>
    <name evidence="2" type="ORF">N6H18_18530</name>
</gene>
<name>A0ABY6CR72_9BACT</name>
<proteinExistence type="predicted"/>
<dbReference type="EMBL" id="CP106679">
    <property type="protein sequence ID" value="UXP32339.1"/>
    <property type="molecule type" value="Genomic_DNA"/>
</dbReference>
<evidence type="ECO:0000256" key="1">
    <source>
        <dbReference type="SAM" id="SignalP"/>
    </source>
</evidence>
<dbReference type="RefSeq" id="WP_262309775.1">
    <property type="nucleotide sequence ID" value="NZ_CP106679.1"/>
</dbReference>
<keyword evidence="1" id="KW-0732">Signal</keyword>
<evidence type="ECO:0000313" key="3">
    <source>
        <dbReference type="Proteomes" id="UP001065174"/>
    </source>
</evidence>
<feature type="chain" id="PRO_5046132955" description="Lipocalin-like domain-containing protein" evidence="1">
    <location>
        <begin position="20"/>
        <end position="156"/>
    </location>
</feature>
<organism evidence="2 3">
    <name type="scientific">Reichenbachiella agarivorans</name>
    <dbReference type="NCBI Taxonomy" id="2979464"/>
    <lineage>
        <taxon>Bacteria</taxon>
        <taxon>Pseudomonadati</taxon>
        <taxon>Bacteroidota</taxon>
        <taxon>Cytophagia</taxon>
        <taxon>Cytophagales</taxon>
        <taxon>Reichenbachiellaceae</taxon>
        <taxon>Reichenbachiella</taxon>
    </lineage>
</organism>
<sequence length="156" mass="17680">MKSIFAILILVMTMFMAEAQPKKVRAKDLAGTWQLKIDLGDDFLEEEMDDEDNALARVIMQATGSFVSGIIDELDIQFQFLDNGKCKITATAFGSDPEVEMGQWKINDKGQLIISDTDSFKSSENEYWMMEDDILIVMEDGEVISDDARVYMVRVD</sequence>
<dbReference type="Proteomes" id="UP001065174">
    <property type="component" value="Chromosome"/>
</dbReference>
<feature type="signal peptide" evidence="1">
    <location>
        <begin position="1"/>
        <end position="19"/>
    </location>
</feature>
<keyword evidence="3" id="KW-1185">Reference proteome</keyword>
<evidence type="ECO:0000313" key="2">
    <source>
        <dbReference type="EMBL" id="UXP32339.1"/>
    </source>
</evidence>
<accession>A0ABY6CR72</accession>
<reference evidence="2" key="1">
    <citation type="submission" date="2022-09" db="EMBL/GenBank/DDBJ databases">
        <title>Comparative genomics and taxonomic characterization of three novel marine species of genus Reichenbachiella exhibiting antioxidant and polysaccharide degradation activities.</title>
        <authorList>
            <person name="Muhammad N."/>
            <person name="Lee Y.-J."/>
            <person name="Ko J."/>
            <person name="Kim S.-G."/>
        </authorList>
    </citation>
    <scope>NUCLEOTIDE SEQUENCE</scope>
    <source>
        <strain evidence="2">BKB1-1</strain>
    </source>
</reference>